<proteinExistence type="predicted"/>
<sequence length="264" mass="29467">MHAAAVSSMQYTHLIPGSTRLHYGRVRPSLQIFSVKLAEIRGGLEWPLPVYGTVAARDRVDHNRNLLFARNRSECQILNEEASFLTLTGPSRAIVNEQSVVFEIQLKVRGRTKSQDKALMNGVCSYYSRREAPICFRNCICTVELSMERLKKSVQATILGVRVKEEGSWPKAFGGRVACSVIGPDASPQEIELLDSRYTTMPITCQGYLVLSRIVVSVDYRGNLNFILEAYSDSGNKVAQNNESFKLKFSNISKQNVNSPEALS</sequence>
<accession>A0A9R1Q1S4</accession>
<evidence type="ECO:0000313" key="2">
    <source>
        <dbReference type="EMBL" id="VAH53833.1"/>
    </source>
</evidence>
<dbReference type="PANTHER" id="PTHR33065">
    <property type="entry name" value="OS07G0486400 PROTEIN"/>
    <property type="match status" value="1"/>
</dbReference>
<dbReference type="InterPro" id="IPR046533">
    <property type="entry name" value="DUF6598"/>
</dbReference>
<name>A0A9R1Q1S4_TRITD</name>
<protein>
    <recommendedName>
        <fullName evidence="1">DUF6598 domain-containing protein</fullName>
    </recommendedName>
</protein>
<dbReference type="EMBL" id="LT934114">
    <property type="protein sequence ID" value="VAH53833.1"/>
    <property type="molecule type" value="Genomic_DNA"/>
</dbReference>
<reference evidence="2 3" key="1">
    <citation type="submission" date="2017-09" db="EMBL/GenBank/DDBJ databases">
        <authorList>
            <consortium name="International Durum Wheat Genome Sequencing Consortium (IDWGSC)"/>
            <person name="Milanesi L."/>
        </authorList>
    </citation>
    <scope>NUCLEOTIDE SEQUENCE [LARGE SCALE GENOMIC DNA]</scope>
    <source>
        <strain evidence="3">cv. Svevo</strain>
    </source>
</reference>
<evidence type="ECO:0000313" key="3">
    <source>
        <dbReference type="Proteomes" id="UP000324705"/>
    </source>
</evidence>
<gene>
    <name evidence="2" type="ORF">TRITD_2Bv1G249130</name>
</gene>
<dbReference type="Gramene" id="TRITD2Bv1G249130.2">
    <property type="protein sequence ID" value="TRITD2Bv1G249130.2"/>
    <property type="gene ID" value="TRITD2Bv1G249130"/>
</dbReference>
<dbReference type="Pfam" id="PF20241">
    <property type="entry name" value="DUF6598"/>
    <property type="match status" value="1"/>
</dbReference>
<dbReference type="AlphaFoldDB" id="A0A9R1Q1S4"/>
<dbReference type="PANTHER" id="PTHR33065:SF215">
    <property type="entry name" value="GENOME ASSEMBLY, CHROMOSOME: II"/>
    <property type="match status" value="1"/>
</dbReference>
<organism evidence="2 3">
    <name type="scientific">Triticum turgidum subsp. durum</name>
    <name type="common">Durum wheat</name>
    <name type="synonym">Triticum durum</name>
    <dbReference type="NCBI Taxonomy" id="4567"/>
    <lineage>
        <taxon>Eukaryota</taxon>
        <taxon>Viridiplantae</taxon>
        <taxon>Streptophyta</taxon>
        <taxon>Embryophyta</taxon>
        <taxon>Tracheophyta</taxon>
        <taxon>Spermatophyta</taxon>
        <taxon>Magnoliopsida</taxon>
        <taxon>Liliopsida</taxon>
        <taxon>Poales</taxon>
        <taxon>Poaceae</taxon>
        <taxon>BOP clade</taxon>
        <taxon>Pooideae</taxon>
        <taxon>Triticodae</taxon>
        <taxon>Triticeae</taxon>
        <taxon>Triticinae</taxon>
        <taxon>Triticum</taxon>
    </lineage>
</organism>
<feature type="domain" description="DUF6598" evidence="1">
    <location>
        <begin position="29"/>
        <end position="257"/>
    </location>
</feature>
<dbReference type="Proteomes" id="UP000324705">
    <property type="component" value="Chromosome 2B"/>
</dbReference>
<keyword evidence="3" id="KW-1185">Reference proteome</keyword>
<evidence type="ECO:0000259" key="1">
    <source>
        <dbReference type="Pfam" id="PF20241"/>
    </source>
</evidence>